<feature type="region of interest" description="Disordered" evidence="1">
    <location>
        <begin position="281"/>
        <end position="312"/>
    </location>
</feature>
<evidence type="ECO:0000313" key="2">
    <source>
        <dbReference type="EMBL" id="SNX87180.1"/>
    </source>
</evidence>
<accession>A0AAJ5C7R1</accession>
<name>A0AAJ5C7R1_9BASI</name>
<evidence type="ECO:0000313" key="3">
    <source>
        <dbReference type="Proteomes" id="UP001294444"/>
    </source>
</evidence>
<protein>
    <submittedName>
        <fullName evidence="2">Uncharacterized protein</fullName>
    </submittedName>
</protein>
<comment type="caution">
    <text evidence="2">The sequence shown here is derived from an EMBL/GenBank/DDBJ whole genome shotgun (WGS) entry which is preliminary data.</text>
</comment>
<dbReference type="EMBL" id="OAPG01000018">
    <property type="protein sequence ID" value="SNX87180.1"/>
    <property type="molecule type" value="Genomic_DNA"/>
</dbReference>
<keyword evidence="3" id="KW-1185">Reference proteome</keyword>
<dbReference type="AlphaFoldDB" id="A0AAJ5C7R1"/>
<evidence type="ECO:0000256" key="1">
    <source>
        <dbReference type="SAM" id="MobiDB-lite"/>
    </source>
</evidence>
<dbReference type="Proteomes" id="UP001294444">
    <property type="component" value="Unassembled WGS sequence"/>
</dbReference>
<gene>
    <name evidence="2" type="ORF">MEPE_05890</name>
</gene>
<sequence length="312" mass="33137">MRQDNFSLAHVGDQLEAWSRSPLHPTLLPVGALSLIHAARVSHATRQVAGSHESRLGLWQGLLLNQILMFGGVVISGMLLGIASPLLVAWPVILLYGGVHVLLDVTPFGKLLLDAQDVEVVGILMDLSFALLDGVLRAEGIVDLGVELVRKHPSPELASSVSAALINSAIIGGGVPLLIDLFRLDSSSGEWGIRSPSWAKDPFSGTNDIFSALFLGYVYLTLTDPALAHSPIFGGVAQQLGVGAMSNRDVRTFCSLLLGGVLLAEKAVKLSNEARPVKLKPTLKPIAARDGSANANANESNRKTKQASRKKQ</sequence>
<proteinExistence type="predicted"/>
<reference evidence="2" key="1">
    <citation type="submission" date="2023-10" db="EMBL/GenBank/DDBJ databases">
        <authorList>
            <person name="Guldener U."/>
        </authorList>
    </citation>
    <scope>NUCLEOTIDE SEQUENCE</scope>
    <source>
        <strain evidence="2">Mp4</strain>
    </source>
</reference>
<organism evidence="2 3">
    <name type="scientific">Melanopsichium pennsylvanicum</name>
    <dbReference type="NCBI Taxonomy" id="63383"/>
    <lineage>
        <taxon>Eukaryota</taxon>
        <taxon>Fungi</taxon>
        <taxon>Dikarya</taxon>
        <taxon>Basidiomycota</taxon>
        <taxon>Ustilaginomycotina</taxon>
        <taxon>Ustilaginomycetes</taxon>
        <taxon>Ustilaginales</taxon>
        <taxon>Ustilaginaceae</taxon>
        <taxon>Melanopsichium</taxon>
    </lineage>
</organism>
<feature type="compositionally biased region" description="Basic residues" evidence="1">
    <location>
        <begin position="303"/>
        <end position="312"/>
    </location>
</feature>